<dbReference type="InterPro" id="IPR012156">
    <property type="entry name" value="Cold_shock_CspA"/>
</dbReference>
<dbReference type="InterPro" id="IPR011129">
    <property type="entry name" value="CSD"/>
</dbReference>
<dbReference type="eggNOG" id="COG1278">
    <property type="taxonomic scope" value="Bacteria"/>
</dbReference>
<dbReference type="GO" id="GO:0005829">
    <property type="term" value="C:cytosol"/>
    <property type="evidence" value="ECO:0007669"/>
    <property type="project" value="UniProtKB-ARBA"/>
</dbReference>
<keyword evidence="4" id="KW-0805">Transcription regulation</keyword>
<evidence type="ECO:0000256" key="6">
    <source>
        <dbReference type="ARBA" id="ARBA00023159"/>
    </source>
</evidence>
<dbReference type="PIRSF" id="PIRSF002599">
    <property type="entry name" value="Cold_shock_A"/>
    <property type="match status" value="1"/>
</dbReference>
<reference evidence="10 11" key="1">
    <citation type="submission" date="2016-04" db="EMBL/GenBank/DDBJ databases">
        <authorList>
            <consortium name="Pathogen Informatics"/>
        </authorList>
    </citation>
    <scope>NUCLEOTIDE SEQUENCE [LARGE SCALE GENOMIC DNA]</scope>
    <source>
        <strain evidence="10 11">H044680328</strain>
    </source>
</reference>
<keyword evidence="3" id="KW-0963">Cytoplasm</keyword>
<dbReference type="OrthoDB" id="9800919at2"/>
<keyword evidence="11" id="KW-1185">Reference proteome</keyword>
<dbReference type="InterPro" id="IPR002059">
    <property type="entry name" value="CSP_DNA-bd"/>
</dbReference>
<dbReference type="GO" id="GO:0003677">
    <property type="term" value="F:DNA binding"/>
    <property type="evidence" value="ECO:0007669"/>
    <property type="project" value="UniProtKB-KW"/>
</dbReference>
<dbReference type="AlphaFoldDB" id="A0A157RQY0"/>
<sequence length="68" mass="7523">MTTGIVKWFNAEKGYGFILPDDGGKELFAHYSEIRSDGYKSLQQNQRVSFEVGQGPKGPSAKQIMILG</sequence>
<dbReference type="Gene3D" id="2.40.50.140">
    <property type="entry name" value="Nucleic acid-binding proteins"/>
    <property type="match status" value="1"/>
</dbReference>
<evidence type="ECO:0000256" key="3">
    <source>
        <dbReference type="ARBA" id="ARBA00022490"/>
    </source>
</evidence>
<gene>
    <name evidence="10" type="primary">cspA2</name>
    <name evidence="10" type="ORF">SAMEA3906487_02783</name>
</gene>
<dbReference type="Pfam" id="PF00313">
    <property type="entry name" value="CSD"/>
    <property type="match status" value="1"/>
</dbReference>
<evidence type="ECO:0000256" key="7">
    <source>
        <dbReference type="ARBA" id="ARBA00023163"/>
    </source>
</evidence>
<dbReference type="CDD" id="cd04458">
    <property type="entry name" value="CSP_CDS"/>
    <property type="match status" value="1"/>
</dbReference>
<dbReference type="PRINTS" id="PR00050">
    <property type="entry name" value="COLDSHOCK"/>
</dbReference>
<dbReference type="KEGG" id="btrm:SAMEA390648702783"/>
<dbReference type="FunFam" id="2.40.50.140:FF:000006">
    <property type="entry name" value="Cold shock protein CspC"/>
    <property type="match status" value="1"/>
</dbReference>
<dbReference type="EMBL" id="LT546645">
    <property type="protein sequence ID" value="SAI71454.1"/>
    <property type="molecule type" value="Genomic_DNA"/>
</dbReference>
<dbReference type="PANTHER" id="PTHR46565">
    <property type="entry name" value="COLD SHOCK DOMAIN PROTEIN 2"/>
    <property type="match status" value="1"/>
</dbReference>
<evidence type="ECO:0000256" key="2">
    <source>
        <dbReference type="ARBA" id="ARBA00022332"/>
    </source>
</evidence>
<comment type="subcellular location">
    <subcellularLocation>
        <location evidence="1 8">Cytoplasm</location>
    </subcellularLocation>
</comment>
<evidence type="ECO:0000256" key="5">
    <source>
        <dbReference type="ARBA" id="ARBA00023125"/>
    </source>
</evidence>
<protein>
    <recommendedName>
        <fullName evidence="2">Cold shock-like protein CspA</fullName>
    </recommendedName>
</protein>
<keyword evidence="7" id="KW-0804">Transcription</keyword>
<keyword evidence="5" id="KW-0238">DNA-binding</keyword>
<name>A0A157RQY0_9BORD</name>
<evidence type="ECO:0000256" key="4">
    <source>
        <dbReference type="ARBA" id="ARBA00023015"/>
    </source>
</evidence>
<dbReference type="Proteomes" id="UP000076825">
    <property type="component" value="Chromosome 1"/>
</dbReference>
<dbReference type="PROSITE" id="PS51857">
    <property type="entry name" value="CSD_2"/>
    <property type="match status" value="1"/>
</dbReference>
<dbReference type="SUPFAM" id="SSF50249">
    <property type="entry name" value="Nucleic acid-binding proteins"/>
    <property type="match status" value="1"/>
</dbReference>
<dbReference type="InterPro" id="IPR019844">
    <property type="entry name" value="CSD_CS"/>
</dbReference>
<dbReference type="SMART" id="SM00357">
    <property type="entry name" value="CSP"/>
    <property type="match status" value="1"/>
</dbReference>
<dbReference type="PANTHER" id="PTHR46565:SF20">
    <property type="entry name" value="COLD SHOCK DOMAIN-CONTAINING PROTEIN 4"/>
    <property type="match status" value="1"/>
</dbReference>
<accession>A0A157RQY0</accession>
<dbReference type="GeneID" id="56589963"/>
<dbReference type="InterPro" id="IPR012340">
    <property type="entry name" value="NA-bd_OB-fold"/>
</dbReference>
<keyword evidence="6" id="KW-0010">Activator</keyword>
<dbReference type="RefSeq" id="WP_025517494.1">
    <property type="nucleotide sequence ID" value="NZ_CP016340.1"/>
</dbReference>
<dbReference type="STRING" id="123899.SAMEA3906487_02783"/>
<proteinExistence type="predicted"/>
<dbReference type="PROSITE" id="PS00352">
    <property type="entry name" value="CSD_1"/>
    <property type="match status" value="1"/>
</dbReference>
<evidence type="ECO:0000313" key="11">
    <source>
        <dbReference type="Proteomes" id="UP000076825"/>
    </source>
</evidence>
<evidence type="ECO:0000256" key="8">
    <source>
        <dbReference type="RuleBase" id="RU000408"/>
    </source>
</evidence>
<organism evidence="10 11">
    <name type="scientific">Bordetella trematum</name>
    <dbReference type="NCBI Taxonomy" id="123899"/>
    <lineage>
        <taxon>Bacteria</taxon>
        <taxon>Pseudomonadati</taxon>
        <taxon>Pseudomonadota</taxon>
        <taxon>Betaproteobacteria</taxon>
        <taxon>Burkholderiales</taxon>
        <taxon>Alcaligenaceae</taxon>
        <taxon>Bordetella</taxon>
    </lineage>
</organism>
<evidence type="ECO:0000313" key="10">
    <source>
        <dbReference type="EMBL" id="SAI71454.1"/>
    </source>
</evidence>
<evidence type="ECO:0000256" key="1">
    <source>
        <dbReference type="ARBA" id="ARBA00004496"/>
    </source>
</evidence>
<evidence type="ECO:0000259" key="9">
    <source>
        <dbReference type="PROSITE" id="PS51857"/>
    </source>
</evidence>
<feature type="domain" description="CSD" evidence="9">
    <location>
        <begin position="1"/>
        <end position="66"/>
    </location>
</feature>